<evidence type="ECO:0000256" key="4">
    <source>
        <dbReference type="ARBA" id="ARBA00022989"/>
    </source>
</evidence>
<keyword evidence="4 6" id="KW-1133">Transmembrane helix</keyword>
<comment type="caution">
    <text evidence="8">The sequence shown here is derived from an EMBL/GenBank/DDBJ whole genome shotgun (WGS) entry which is preliminary data.</text>
</comment>
<proteinExistence type="inferred from homology"/>
<dbReference type="EMBL" id="QFBC01000015">
    <property type="protein sequence ID" value="PWE53610.1"/>
    <property type="molecule type" value="Genomic_DNA"/>
</dbReference>
<evidence type="ECO:0000313" key="8">
    <source>
        <dbReference type="EMBL" id="PWE53610.1"/>
    </source>
</evidence>
<dbReference type="Pfam" id="PF00892">
    <property type="entry name" value="EamA"/>
    <property type="match status" value="2"/>
</dbReference>
<organism evidence="8 9">
    <name type="scientific">Metarhizobium album</name>
    <dbReference type="NCBI Taxonomy" id="2182425"/>
    <lineage>
        <taxon>Bacteria</taxon>
        <taxon>Pseudomonadati</taxon>
        <taxon>Pseudomonadota</taxon>
        <taxon>Alphaproteobacteria</taxon>
        <taxon>Hyphomicrobiales</taxon>
        <taxon>Rhizobiaceae</taxon>
        <taxon>Metarhizobium</taxon>
    </lineage>
</organism>
<dbReference type="InterPro" id="IPR037185">
    <property type="entry name" value="EmrE-like"/>
</dbReference>
<dbReference type="OrthoDB" id="184388at2"/>
<keyword evidence="5 6" id="KW-0472">Membrane</keyword>
<evidence type="ECO:0000313" key="9">
    <source>
        <dbReference type="Proteomes" id="UP000245252"/>
    </source>
</evidence>
<gene>
    <name evidence="8" type="ORF">DEM27_25325</name>
</gene>
<feature type="transmembrane region" description="Helical" evidence="6">
    <location>
        <begin position="240"/>
        <end position="259"/>
    </location>
</feature>
<dbReference type="PANTHER" id="PTHR32322:SF2">
    <property type="entry name" value="EAMA DOMAIN-CONTAINING PROTEIN"/>
    <property type="match status" value="1"/>
</dbReference>
<evidence type="ECO:0000256" key="6">
    <source>
        <dbReference type="SAM" id="Phobius"/>
    </source>
</evidence>
<feature type="transmembrane region" description="Helical" evidence="6">
    <location>
        <begin position="143"/>
        <end position="166"/>
    </location>
</feature>
<keyword evidence="3 6" id="KW-0812">Transmembrane</keyword>
<feature type="domain" description="EamA" evidence="7">
    <location>
        <begin position="145"/>
        <end position="280"/>
    </location>
</feature>
<feature type="transmembrane region" description="Helical" evidence="6">
    <location>
        <begin position="110"/>
        <end position="131"/>
    </location>
</feature>
<name>A0A2U2DK14_9HYPH</name>
<dbReference type="InterPro" id="IPR000620">
    <property type="entry name" value="EamA_dom"/>
</dbReference>
<evidence type="ECO:0000256" key="5">
    <source>
        <dbReference type="ARBA" id="ARBA00023136"/>
    </source>
</evidence>
<keyword evidence="9" id="KW-1185">Reference proteome</keyword>
<dbReference type="SUPFAM" id="SSF103481">
    <property type="entry name" value="Multidrug resistance efflux transporter EmrE"/>
    <property type="match status" value="2"/>
</dbReference>
<feature type="transmembrane region" description="Helical" evidence="6">
    <location>
        <begin position="55"/>
        <end position="74"/>
    </location>
</feature>
<dbReference type="AlphaFoldDB" id="A0A2U2DK14"/>
<feature type="transmembrane region" description="Helical" evidence="6">
    <location>
        <begin position="207"/>
        <end position="228"/>
    </location>
</feature>
<dbReference type="PANTHER" id="PTHR32322">
    <property type="entry name" value="INNER MEMBRANE TRANSPORTER"/>
    <property type="match status" value="1"/>
</dbReference>
<sequence length="303" mass="32310">MVLICLVWSVQQIGLKATGHLAAPVLQIGVRSVIAAFCVWALVRLRGDRIPFSGSTAVTGVFVGLLFGFEFLLLAESIKLTSASHVVVFLYTAPIFAALGLHWRLPSERLAAGQWVGIALAAAGIAVAFIGNGPSTSADLSSMLLGDLLALCAGAGWGATTIVIRCSRLSTVPATHTLFYQLAAAGVLLTLAAFASGQTLIVPTWLLGLNLVFQAFVVCFFSFLVWFWMLTQYRASQLGVLSLMSPLFGVVLGVLLLGEPLSMEFLLGSSIVLAGIVIVTGYPWFRQWRLRHASSIAVKRTAD</sequence>
<feature type="transmembrane region" description="Helical" evidence="6">
    <location>
        <begin position="25"/>
        <end position="43"/>
    </location>
</feature>
<feature type="transmembrane region" description="Helical" evidence="6">
    <location>
        <begin position="265"/>
        <end position="285"/>
    </location>
</feature>
<dbReference type="Proteomes" id="UP000245252">
    <property type="component" value="Unassembled WGS sequence"/>
</dbReference>
<reference evidence="8 9" key="1">
    <citation type="submission" date="2018-05" db="EMBL/GenBank/DDBJ databases">
        <title>The draft genome of strain NS-104.</title>
        <authorList>
            <person name="Hang P."/>
            <person name="Jiang J."/>
        </authorList>
    </citation>
    <scope>NUCLEOTIDE SEQUENCE [LARGE SCALE GENOMIC DNA]</scope>
    <source>
        <strain evidence="8 9">NS-104</strain>
    </source>
</reference>
<accession>A0A2U2DK14</accession>
<evidence type="ECO:0000256" key="1">
    <source>
        <dbReference type="ARBA" id="ARBA00004141"/>
    </source>
</evidence>
<evidence type="ECO:0000259" key="7">
    <source>
        <dbReference type="Pfam" id="PF00892"/>
    </source>
</evidence>
<feature type="transmembrane region" description="Helical" evidence="6">
    <location>
        <begin position="86"/>
        <end position="103"/>
    </location>
</feature>
<dbReference type="GO" id="GO:0016020">
    <property type="term" value="C:membrane"/>
    <property type="evidence" value="ECO:0007669"/>
    <property type="project" value="UniProtKB-SubCell"/>
</dbReference>
<feature type="transmembrane region" description="Helical" evidence="6">
    <location>
        <begin position="178"/>
        <end position="201"/>
    </location>
</feature>
<evidence type="ECO:0000256" key="3">
    <source>
        <dbReference type="ARBA" id="ARBA00022692"/>
    </source>
</evidence>
<evidence type="ECO:0000256" key="2">
    <source>
        <dbReference type="ARBA" id="ARBA00007362"/>
    </source>
</evidence>
<feature type="domain" description="EamA" evidence="7">
    <location>
        <begin position="2"/>
        <end position="129"/>
    </location>
</feature>
<dbReference type="InterPro" id="IPR050638">
    <property type="entry name" value="AA-Vitamin_Transporters"/>
</dbReference>
<comment type="similarity">
    <text evidence="2">Belongs to the EamA transporter family.</text>
</comment>
<comment type="subcellular location">
    <subcellularLocation>
        <location evidence="1">Membrane</location>
        <topology evidence="1">Multi-pass membrane protein</topology>
    </subcellularLocation>
</comment>
<protein>
    <submittedName>
        <fullName evidence="8">EamA family transporter</fullName>
    </submittedName>
</protein>